<feature type="region of interest" description="Disordered" evidence="1">
    <location>
        <begin position="1338"/>
        <end position="1387"/>
    </location>
</feature>
<evidence type="ECO:0000313" key="2">
    <source>
        <dbReference type="EMBL" id="KAL3759851.1"/>
    </source>
</evidence>
<feature type="region of interest" description="Disordered" evidence="1">
    <location>
        <begin position="1079"/>
        <end position="1100"/>
    </location>
</feature>
<dbReference type="PANTHER" id="PTHR38909">
    <property type="entry name" value="G PROTEIN GAMMA DOMAIN-CONTAINING PROTEIN"/>
    <property type="match status" value="1"/>
</dbReference>
<feature type="compositionally biased region" description="Polar residues" evidence="1">
    <location>
        <begin position="434"/>
        <end position="449"/>
    </location>
</feature>
<comment type="caution">
    <text evidence="2">The sequence shown here is derived from an EMBL/GenBank/DDBJ whole genome shotgun (WGS) entry which is preliminary data.</text>
</comment>
<feature type="compositionally biased region" description="Polar residues" evidence="1">
    <location>
        <begin position="606"/>
        <end position="623"/>
    </location>
</feature>
<feature type="region of interest" description="Disordered" evidence="1">
    <location>
        <begin position="432"/>
        <end position="489"/>
    </location>
</feature>
<feature type="compositionally biased region" description="Gly residues" evidence="1">
    <location>
        <begin position="456"/>
        <end position="470"/>
    </location>
</feature>
<keyword evidence="3" id="KW-1185">Reference proteome</keyword>
<feature type="region of interest" description="Disordered" evidence="1">
    <location>
        <begin position="606"/>
        <end position="626"/>
    </location>
</feature>
<feature type="compositionally biased region" description="Polar residues" evidence="1">
    <location>
        <begin position="30"/>
        <end position="39"/>
    </location>
</feature>
<dbReference type="EMBL" id="JALLBG020000196">
    <property type="protein sequence ID" value="KAL3759851.1"/>
    <property type="molecule type" value="Genomic_DNA"/>
</dbReference>
<gene>
    <name evidence="2" type="ORF">ACHAWU_007595</name>
</gene>
<feature type="compositionally biased region" description="Polar residues" evidence="1">
    <location>
        <begin position="235"/>
        <end position="250"/>
    </location>
</feature>
<sequence length="1504" mass="165317">MEEANETNAVVRGDDILQQQQDSGPRRLSSGHQNPQHEQSLPIPMPTSLRDLMSTNAIAIPPTPSQHPRRRQLISDEFIGTNHSRSQSQSSDRLLLQQQQQQLPPTSPSQQRSLDPTGMFRNRGRRVIAGAGGMQQKVQHNNNHAVISSSSSQSSSPSPEKLTKADRQQHQRRRCHSSSSSLQSGEQIIFPQQQLPQHQQNRRSSSTRNDIPLENTSCGESNVDEEGEGRMMNQDEVTTDYQSSPPQSALPTIDPSSHRDQSSQKIDSTAEVDNLSNLVNDFVFDNDNNEGSAMGKSNIMLNRSHEEQHSPSSDIGSTVSVMGSIVGDNITGKYDNERLLAVRRRMMQDVEEIQEGEIDDINYCDDEEETGSAAEMHDENDLLNVSLECNADTDTSLLEDYPLNTSALYPVEQPETIVSDDGNSEASAEILHSNHGSMNPATTSINTNNTKRESGSGSGGGDGIGSGSCSGSGSANESAETRKEQESPFRAAFRRSAQEMSNRLPPLSTQMLSERLTPNRFQLASASSAIDKAATTASLLPQFARQCFSFEDTTIDDDTFFVMPEHLHAGGDGSGGHYHPQATHKYYGLSGVASFATIDEGGDTSTKRNLLNNAHPPQQSGLSSGELDSPFRVIRHARTWNHHGQSHMGETINSQLGAKDNITYLNGNIRHASSFDPWSPKSGLRKSSEMLRTEVPGAMHGAVHNRSVSQASEAKDWKKIETERGDAIDMLAFMVEQSLNAGKNESVPRVSFCQKCQENQEIESTQFSCSDCFVKVKRIANSIKEIGEEAFSGERITEFDQQARSDAIDILLRSHEFALEMMRSSLSASNWLQSIGCSTAESVNNITLDANHALDDFALRARLRSAEQFILTKEGEISRLNDELTKCRAEIGRLKSSGGAQTLLQPIPLLKHRSILSDSSSDSSTDSDAIDNVSKENDSLVLCPSRPTSVKLTDSQDESFTKWEKNIEAQMNLESRKEILLLKAALEKAQRTITALEKQKTEPFLSDIEPINASSDEGDTLIKIAKDIENKDLEVSMNNGDDEVPAEINLNDPALEKELEEYRRALIVTLENKMSARAGSVTSLDDPQIEQEVSKSTSSELASDRKMINVRMIDGENFSTEWGDLVDLPPPPDHDLHSPIVDAILSKWSGDDDTRLSLIQWIENILSGANIDAIPSLKLSGLDHQLRDGFVMHVLPLLLRRKDVHVHLTSRAHRQTTYDIAVSVTPTAFGVQNNKHDTVSEAGSEDVEFRQRQQPRESKHHLMAFHATKSGASIKDDTNVHRSPMPFWSRTIPGLTRTPSNAGSISTAVTTPISNRTPSRGPHIQGKNRFTSLLTENMKKDGNSHPRDENSMPTAMAVTSPSLGDDISVGSSVDESDNRSRQGQSTIMGSISGALGLLSRRKPSPVEKGFQGASHSVGHNHLSALHTPTRKVISNDEEHPYHRVVSAPPGKIGISFVEYHGHAMVSNVSEDSPLVGWVFPSDVLVAIDDVPWSSDERNRETTDQ</sequence>
<accession>A0ABD3MAR0</accession>
<feature type="region of interest" description="Disordered" evidence="1">
    <location>
        <begin position="1"/>
        <end position="70"/>
    </location>
</feature>
<feature type="compositionally biased region" description="Low complexity" evidence="1">
    <location>
        <begin position="148"/>
        <end position="159"/>
    </location>
</feature>
<reference evidence="2 3" key="1">
    <citation type="submission" date="2024-10" db="EMBL/GenBank/DDBJ databases">
        <title>Updated reference genomes for cyclostephanoid diatoms.</title>
        <authorList>
            <person name="Roberts W.R."/>
            <person name="Alverson A.J."/>
        </authorList>
    </citation>
    <scope>NUCLEOTIDE SEQUENCE [LARGE SCALE GENOMIC DNA]</scope>
    <source>
        <strain evidence="2 3">AJA232-27</strain>
    </source>
</reference>
<proteinExistence type="predicted"/>
<name>A0ABD3MAR0_9STRA</name>
<feature type="region of interest" description="Disordered" evidence="1">
    <location>
        <begin position="82"/>
        <end position="118"/>
    </location>
</feature>
<organism evidence="2 3">
    <name type="scientific">Discostella pseudostelligera</name>
    <dbReference type="NCBI Taxonomy" id="259834"/>
    <lineage>
        <taxon>Eukaryota</taxon>
        <taxon>Sar</taxon>
        <taxon>Stramenopiles</taxon>
        <taxon>Ochrophyta</taxon>
        <taxon>Bacillariophyta</taxon>
        <taxon>Coscinodiscophyceae</taxon>
        <taxon>Thalassiosirophycidae</taxon>
        <taxon>Stephanodiscales</taxon>
        <taxon>Stephanodiscaceae</taxon>
        <taxon>Discostella</taxon>
    </lineage>
</organism>
<feature type="compositionally biased region" description="Low complexity" evidence="1">
    <location>
        <begin position="84"/>
        <end position="114"/>
    </location>
</feature>
<protein>
    <recommendedName>
        <fullName evidence="4">PDZ domain-containing protein</fullName>
    </recommendedName>
</protein>
<feature type="compositionally biased region" description="Basic and acidic residues" evidence="1">
    <location>
        <begin position="1338"/>
        <end position="1350"/>
    </location>
</feature>
<evidence type="ECO:0000313" key="3">
    <source>
        <dbReference type="Proteomes" id="UP001530293"/>
    </source>
</evidence>
<evidence type="ECO:0000256" key="1">
    <source>
        <dbReference type="SAM" id="MobiDB-lite"/>
    </source>
</evidence>
<dbReference type="PANTHER" id="PTHR38909:SF1">
    <property type="entry name" value="G PROTEIN GAMMA DOMAIN-CONTAINING PROTEIN"/>
    <property type="match status" value="1"/>
</dbReference>
<feature type="region of interest" description="Disordered" evidence="1">
    <location>
        <begin position="145"/>
        <end position="268"/>
    </location>
</feature>
<feature type="compositionally biased region" description="Polar residues" evidence="1">
    <location>
        <begin position="202"/>
        <end position="220"/>
    </location>
</feature>
<evidence type="ECO:0008006" key="4">
    <source>
        <dbReference type="Google" id="ProtNLM"/>
    </source>
</evidence>
<feature type="region of interest" description="Disordered" evidence="1">
    <location>
        <begin position="1274"/>
        <end position="1305"/>
    </location>
</feature>
<feature type="compositionally biased region" description="Polar residues" evidence="1">
    <location>
        <begin position="1351"/>
        <end position="1362"/>
    </location>
</feature>
<dbReference type="Proteomes" id="UP001530293">
    <property type="component" value="Unassembled WGS sequence"/>
</dbReference>
<feature type="compositionally biased region" description="Low complexity" evidence="1">
    <location>
        <begin position="177"/>
        <end position="199"/>
    </location>
</feature>